<comment type="subcellular location">
    <subcellularLocation>
        <location evidence="1">Membrane</location>
        <topology evidence="1">Multi-pass membrane protein</topology>
    </subcellularLocation>
</comment>
<feature type="transmembrane region" description="Helical" evidence="5">
    <location>
        <begin position="12"/>
        <end position="33"/>
    </location>
</feature>
<dbReference type="PANTHER" id="PTHR23526">
    <property type="entry name" value="INTEGRAL MEMBRANE TRANSPORT PROTEIN-RELATED"/>
    <property type="match status" value="1"/>
</dbReference>
<organism evidence="7">
    <name type="scientific">freshwater metagenome</name>
    <dbReference type="NCBI Taxonomy" id="449393"/>
    <lineage>
        <taxon>unclassified sequences</taxon>
        <taxon>metagenomes</taxon>
        <taxon>ecological metagenomes</taxon>
    </lineage>
</organism>
<dbReference type="SUPFAM" id="SSF103473">
    <property type="entry name" value="MFS general substrate transporter"/>
    <property type="match status" value="1"/>
</dbReference>
<dbReference type="InterPro" id="IPR001958">
    <property type="entry name" value="Tet-R_TetA/multi-R_MdtG-like"/>
</dbReference>
<feature type="transmembrane region" description="Helical" evidence="5">
    <location>
        <begin position="301"/>
        <end position="326"/>
    </location>
</feature>
<keyword evidence="3 5" id="KW-1133">Transmembrane helix</keyword>
<accession>A0A6J6BVA9</accession>
<feature type="domain" description="Major facilitator superfamily (MFS) profile" evidence="6">
    <location>
        <begin position="11"/>
        <end position="390"/>
    </location>
</feature>
<evidence type="ECO:0000256" key="1">
    <source>
        <dbReference type="ARBA" id="ARBA00004141"/>
    </source>
</evidence>
<dbReference type="InterPro" id="IPR020846">
    <property type="entry name" value="MFS_dom"/>
</dbReference>
<dbReference type="InterPro" id="IPR052528">
    <property type="entry name" value="Sugar_transport-like"/>
</dbReference>
<keyword evidence="4 5" id="KW-0472">Membrane</keyword>
<dbReference type="EMBL" id="CAEZST010000004">
    <property type="protein sequence ID" value="CAB4542243.1"/>
    <property type="molecule type" value="Genomic_DNA"/>
</dbReference>
<dbReference type="AlphaFoldDB" id="A0A6J6BVA9"/>
<feature type="transmembrane region" description="Helical" evidence="5">
    <location>
        <begin position="136"/>
        <end position="158"/>
    </location>
</feature>
<feature type="transmembrane region" description="Helical" evidence="5">
    <location>
        <begin position="347"/>
        <end position="364"/>
    </location>
</feature>
<dbReference type="InterPro" id="IPR036259">
    <property type="entry name" value="MFS_trans_sf"/>
</dbReference>
<dbReference type="CDD" id="cd17325">
    <property type="entry name" value="MFS_MdtG_SLC18_like"/>
    <property type="match status" value="1"/>
</dbReference>
<name>A0A6J6BVA9_9ZZZZ</name>
<feature type="transmembrane region" description="Helical" evidence="5">
    <location>
        <begin position="101"/>
        <end position="124"/>
    </location>
</feature>
<reference evidence="7" key="1">
    <citation type="submission" date="2020-05" db="EMBL/GenBank/DDBJ databases">
        <authorList>
            <person name="Chiriac C."/>
            <person name="Salcher M."/>
            <person name="Ghai R."/>
            <person name="Kavagutti S V."/>
        </authorList>
    </citation>
    <scope>NUCLEOTIDE SEQUENCE</scope>
</reference>
<proteinExistence type="predicted"/>
<protein>
    <submittedName>
        <fullName evidence="7">Unannotated protein</fullName>
    </submittedName>
</protein>
<gene>
    <name evidence="7" type="ORF">UFOPK1503_00335</name>
</gene>
<sequence length="390" mass="41392">MKQSQTSSSRWLLLVLLNSGFIQAGVYVVRPMVTYRSVDLGADPWLVGLVGATFALAPLLFAILIGRWVDRGRDGLAMVMGSTVLIFTSVAIIFIQNISLLMIAMPILGIGHLLVMVGGQSMIANRSPDSSLEKNFGLLTFYASLGHAVGPFIGGLLADRGGIEVDTTPAIAFSSVLFIIGALLVVNLRHVRKTSPSEPTERLSDIKSVLATPTYKSAIFVAGAATAVVDVVLIFLPLLGRELGLSATQIGTLLAIRAFSSMAVRAVLGGITNRFGMLWVINSGSLLTMLGTFALAFVTDFWWLAVVIVITGFAMGIGQPATMAWVSRITQPGYKGLAISIRLTSNRLGQVVVPATAGVLAGFALSNVFLLLSLLQAVSVAIAYRSLRRL</sequence>
<feature type="transmembrane region" description="Helical" evidence="5">
    <location>
        <begin position="170"/>
        <end position="188"/>
    </location>
</feature>
<dbReference type="Gene3D" id="1.20.1250.20">
    <property type="entry name" value="MFS general substrate transporter like domains"/>
    <property type="match status" value="2"/>
</dbReference>
<dbReference type="GO" id="GO:0022857">
    <property type="term" value="F:transmembrane transporter activity"/>
    <property type="evidence" value="ECO:0007669"/>
    <property type="project" value="InterPro"/>
</dbReference>
<keyword evidence="2 5" id="KW-0812">Transmembrane</keyword>
<evidence type="ECO:0000256" key="3">
    <source>
        <dbReference type="ARBA" id="ARBA00022989"/>
    </source>
</evidence>
<dbReference type="GO" id="GO:0016020">
    <property type="term" value="C:membrane"/>
    <property type="evidence" value="ECO:0007669"/>
    <property type="project" value="UniProtKB-SubCell"/>
</dbReference>
<feature type="transmembrane region" description="Helical" evidence="5">
    <location>
        <begin position="76"/>
        <end position="95"/>
    </location>
</feature>
<feature type="transmembrane region" description="Helical" evidence="5">
    <location>
        <begin position="217"/>
        <end position="238"/>
    </location>
</feature>
<dbReference type="PANTHER" id="PTHR23526:SF4">
    <property type="entry name" value="INTEGRAL MEMBRANE TRANSPORT PROTEIN"/>
    <property type="match status" value="1"/>
</dbReference>
<evidence type="ECO:0000256" key="4">
    <source>
        <dbReference type="ARBA" id="ARBA00023136"/>
    </source>
</evidence>
<evidence type="ECO:0000259" key="6">
    <source>
        <dbReference type="PROSITE" id="PS50850"/>
    </source>
</evidence>
<evidence type="ECO:0000313" key="7">
    <source>
        <dbReference type="EMBL" id="CAB4542243.1"/>
    </source>
</evidence>
<evidence type="ECO:0000256" key="5">
    <source>
        <dbReference type="SAM" id="Phobius"/>
    </source>
</evidence>
<dbReference type="InterPro" id="IPR011701">
    <property type="entry name" value="MFS"/>
</dbReference>
<dbReference type="PROSITE" id="PS50850">
    <property type="entry name" value="MFS"/>
    <property type="match status" value="1"/>
</dbReference>
<dbReference type="PRINTS" id="PR01035">
    <property type="entry name" value="TCRTETA"/>
</dbReference>
<feature type="transmembrane region" description="Helical" evidence="5">
    <location>
        <begin position="275"/>
        <end position="295"/>
    </location>
</feature>
<dbReference type="Pfam" id="PF07690">
    <property type="entry name" value="MFS_1"/>
    <property type="match status" value="2"/>
</dbReference>
<feature type="transmembrane region" description="Helical" evidence="5">
    <location>
        <begin position="45"/>
        <end position="64"/>
    </location>
</feature>
<evidence type="ECO:0000256" key="2">
    <source>
        <dbReference type="ARBA" id="ARBA00022692"/>
    </source>
</evidence>